<dbReference type="SMART" id="SM00267">
    <property type="entry name" value="GGDEF"/>
    <property type="match status" value="1"/>
</dbReference>
<gene>
    <name evidence="5" type="ORF">OE749_13445</name>
</gene>
<comment type="catalytic activity">
    <reaction evidence="2">
        <text>2 GTP = 3',3'-c-di-GMP + 2 diphosphate</text>
        <dbReference type="Rhea" id="RHEA:24898"/>
        <dbReference type="ChEBI" id="CHEBI:33019"/>
        <dbReference type="ChEBI" id="CHEBI:37565"/>
        <dbReference type="ChEBI" id="CHEBI:58805"/>
        <dbReference type="EC" id="2.7.7.65"/>
    </reaction>
</comment>
<dbReference type="InterPro" id="IPR043128">
    <property type="entry name" value="Rev_trsase/Diguanyl_cyclase"/>
</dbReference>
<dbReference type="InterPro" id="IPR000160">
    <property type="entry name" value="GGDEF_dom"/>
</dbReference>
<dbReference type="NCBIfam" id="TIGR00254">
    <property type="entry name" value="GGDEF"/>
    <property type="match status" value="1"/>
</dbReference>
<dbReference type="Pfam" id="PF00990">
    <property type="entry name" value="GGDEF"/>
    <property type="match status" value="1"/>
</dbReference>
<evidence type="ECO:0000313" key="6">
    <source>
        <dbReference type="Proteomes" id="UP001652504"/>
    </source>
</evidence>
<dbReference type="Gene3D" id="3.30.70.270">
    <property type="match status" value="1"/>
</dbReference>
<protein>
    <recommendedName>
        <fullName evidence="1">diguanylate cyclase</fullName>
        <ecNumber evidence="1">2.7.7.65</ecNumber>
    </recommendedName>
</protein>
<keyword evidence="6" id="KW-1185">Reference proteome</keyword>
<keyword evidence="3" id="KW-0812">Transmembrane</keyword>
<evidence type="ECO:0000256" key="3">
    <source>
        <dbReference type="SAM" id="Phobius"/>
    </source>
</evidence>
<organism evidence="5 6">
    <name type="scientific">Fluctibacter corallii</name>
    <dbReference type="NCBI Taxonomy" id="2984329"/>
    <lineage>
        <taxon>Bacteria</taxon>
        <taxon>Pseudomonadati</taxon>
        <taxon>Pseudomonadota</taxon>
        <taxon>Gammaproteobacteria</taxon>
        <taxon>Alteromonadales</taxon>
        <taxon>Alteromonadaceae</taxon>
        <taxon>Fluctibacter</taxon>
    </lineage>
</organism>
<dbReference type="CDD" id="cd01949">
    <property type="entry name" value="GGDEF"/>
    <property type="match status" value="1"/>
</dbReference>
<dbReference type="InterPro" id="IPR029787">
    <property type="entry name" value="Nucleotide_cyclase"/>
</dbReference>
<keyword evidence="3" id="KW-1133">Transmembrane helix</keyword>
<evidence type="ECO:0000313" key="5">
    <source>
        <dbReference type="EMBL" id="MCV2885697.1"/>
    </source>
</evidence>
<dbReference type="EMBL" id="JAOWKX010000007">
    <property type="protein sequence ID" value="MCV2885697.1"/>
    <property type="molecule type" value="Genomic_DNA"/>
</dbReference>
<dbReference type="Proteomes" id="UP001652504">
    <property type="component" value="Unassembled WGS sequence"/>
</dbReference>
<accession>A0ABT3ABQ8</accession>
<dbReference type="InterPro" id="IPR050469">
    <property type="entry name" value="Diguanylate_Cyclase"/>
</dbReference>
<feature type="transmembrane region" description="Helical" evidence="3">
    <location>
        <begin position="281"/>
        <end position="306"/>
    </location>
</feature>
<keyword evidence="3" id="KW-0472">Membrane</keyword>
<dbReference type="PANTHER" id="PTHR45138">
    <property type="entry name" value="REGULATORY COMPONENTS OF SENSORY TRANSDUCTION SYSTEM"/>
    <property type="match status" value="1"/>
</dbReference>
<dbReference type="RefSeq" id="WP_263712985.1">
    <property type="nucleotide sequence ID" value="NZ_JAOWKX010000007.1"/>
</dbReference>
<dbReference type="PROSITE" id="PS50887">
    <property type="entry name" value="GGDEF"/>
    <property type="match status" value="1"/>
</dbReference>
<name>A0ABT3ABQ8_9ALTE</name>
<sequence length="475" mass="54343">MSNFRNLHRSILALFVVVVISIVILAHFSVSKIVAEQSRAHQRSISPAHALIVEHLMQPLHIAQTLSKSQEIKSLMQADDIDEAAIYNTLSRLNQEFGFLFFIASEKNRQQYYSDRTTHTLKEGEVSWYFKYKDVPDSAIADIGKWEDTHFYIDIKIFDDDGRFLGFFGTGKSLQSFIELFSLYKAEYGYDFIFTDQQRNIMLSSDPLLNARNSTFTNLENLPWFQDLKADNEAIHSLNNTLVKVDGHDYLIAEVNIAPFNWTLHLLTPLQARQVEISQGFIFSIVTLLVIIFVMFMVIYHLLYFFKQDMHKNMQMDPLTQLPNRAKVELRFGELQEQHVPMSCLLVDLDHFKSINDTYGHNTGDQVLVKAAEVLQNSIGEDDIVGRWGGEEFVILLPNTDPNRAYEVAQALRQNVANMNLHSDKFMMKVTASVGVSYSHAPNSLKELIASADDALYQAKRDGRNLVRVQLFDAA</sequence>
<dbReference type="EC" id="2.7.7.65" evidence="1"/>
<comment type="caution">
    <text evidence="5">The sequence shown here is derived from an EMBL/GenBank/DDBJ whole genome shotgun (WGS) entry which is preliminary data.</text>
</comment>
<evidence type="ECO:0000256" key="1">
    <source>
        <dbReference type="ARBA" id="ARBA00012528"/>
    </source>
</evidence>
<reference evidence="5 6" key="1">
    <citation type="submission" date="2022-10" db="EMBL/GenBank/DDBJ databases">
        <title>Aestuariibacter sp. AA17 isolated from Montipora capitata coral fragment.</title>
        <authorList>
            <person name="Emsley S.A."/>
            <person name="Pfannmuller K.M."/>
            <person name="Loughran R.M."/>
            <person name="Shlafstein M."/>
            <person name="Papke E."/>
            <person name="Saw J.H."/>
            <person name="Ushijima B."/>
            <person name="Videau P."/>
        </authorList>
    </citation>
    <scope>NUCLEOTIDE SEQUENCE [LARGE SCALE GENOMIC DNA]</scope>
    <source>
        <strain evidence="5 6">AA17</strain>
    </source>
</reference>
<evidence type="ECO:0000259" key="4">
    <source>
        <dbReference type="PROSITE" id="PS50887"/>
    </source>
</evidence>
<dbReference type="PANTHER" id="PTHR45138:SF9">
    <property type="entry name" value="DIGUANYLATE CYCLASE DGCM-RELATED"/>
    <property type="match status" value="1"/>
</dbReference>
<dbReference type="SUPFAM" id="SSF55073">
    <property type="entry name" value="Nucleotide cyclase"/>
    <property type="match status" value="1"/>
</dbReference>
<feature type="domain" description="GGDEF" evidence="4">
    <location>
        <begin position="340"/>
        <end position="472"/>
    </location>
</feature>
<proteinExistence type="predicted"/>
<feature type="transmembrane region" description="Helical" evidence="3">
    <location>
        <begin position="12"/>
        <end position="30"/>
    </location>
</feature>
<evidence type="ECO:0000256" key="2">
    <source>
        <dbReference type="ARBA" id="ARBA00034247"/>
    </source>
</evidence>